<accession>A0A176VWX5</accession>
<proteinExistence type="predicted"/>
<sequence>MKATEKGVFAKSGVGQSINRTSHVAGEIRSRGEGGGEKAETGRSREYDIQTLHCRRSTSVEEGAFKDTRSPEARSIQNEGMKKKHFIDGSLRRGGHGIWDQTHRFVTIPDE</sequence>
<feature type="compositionally biased region" description="Basic and acidic residues" evidence="1">
    <location>
        <begin position="26"/>
        <end position="48"/>
    </location>
</feature>
<evidence type="ECO:0000313" key="2">
    <source>
        <dbReference type="EMBL" id="OAE25318.1"/>
    </source>
</evidence>
<dbReference type="EMBL" id="LVLJ01002341">
    <property type="protein sequence ID" value="OAE25318.1"/>
    <property type="molecule type" value="Genomic_DNA"/>
</dbReference>
<evidence type="ECO:0000256" key="1">
    <source>
        <dbReference type="SAM" id="MobiDB-lite"/>
    </source>
</evidence>
<name>A0A176VWX5_MARPO</name>
<dbReference type="AlphaFoldDB" id="A0A176VWX5"/>
<keyword evidence="3" id="KW-1185">Reference proteome</keyword>
<feature type="region of interest" description="Disordered" evidence="1">
    <location>
        <begin position="20"/>
        <end position="83"/>
    </location>
</feature>
<dbReference type="Proteomes" id="UP000077202">
    <property type="component" value="Unassembled WGS sequence"/>
</dbReference>
<evidence type="ECO:0000313" key="3">
    <source>
        <dbReference type="Proteomes" id="UP000077202"/>
    </source>
</evidence>
<reference evidence="2" key="1">
    <citation type="submission" date="2016-03" db="EMBL/GenBank/DDBJ databases">
        <title>Mechanisms controlling the formation of the plant cell surface in tip-growing cells are functionally conserved among land plants.</title>
        <authorList>
            <person name="Honkanen S."/>
            <person name="Jones V.A."/>
            <person name="Morieri G."/>
            <person name="Champion C."/>
            <person name="Hetherington A.J."/>
            <person name="Kelly S."/>
            <person name="Saint-Marcoux D."/>
            <person name="Proust H."/>
            <person name="Prescott H."/>
            <person name="Dolan L."/>
        </authorList>
    </citation>
    <scope>NUCLEOTIDE SEQUENCE [LARGE SCALE GENOMIC DNA]</scope>
    <source>
        <tissue evidence="2">Whole gametophyte</tissue>
    </source>
</reference>
<comment type="caution">
    <text evidence="2">The sequence shown here is derived from an EMBL/GenBank/DDBJ whole genome shotgun (WGS) entry which is preliminary data.</text>
</comment>
<protein>
    <submittedName>
        <fullName evidence="2">Uncharacterized protein</fullName>
    </submittedName>
</protein>
<organism evidence="2 3">
    <name type="scientific">Marchantia polymorpha subsp. ruderalis</name>
    <dbReference type="NCBI Taxonomy" id="1480154"/>
    <lineage>
        <taxon>Eukaryota</taxon>
        <taxon>Viridiplantae</taxon>
        <taxon>Streptophyta</taxon>
        <taxon>Embryophyta</taxon>
        <taxon>Marchantiophyta</taxon>
        <taxon>Marchantiopsida</taxon>
        <taxon>Marchantiidae</taxon>
        <taxon>Marchantiales</taxon>
        <taxon>Marchantiaceae</taxon>
        <taxon>Marchantia</taxon>
    </lineage>
</organism>
<gene>
    <name evidence="2" type="ORF">AXG93_4620s1320</name>
</gene>
<feature type="compositionally biased region" description="Basic and acidic residues" evidence="1">
    <location>
        <begin position="63"/>
        <end position="72"/>
    </location>
</feature>